<comment type="caution">
    <text evidence="9">The sequence shown here is derived from an EMBL/GenBank/DDBJ whole genome shotgun (WGS) entry which is preliminary data.</text>
</comment>
<keyword evidence="3" id="KW-0745">Spermidine biosynthesis</keyword>
<evidence type="ECO:0000256" key="5">
    <source>
        <dbReference type="ARBA" id="ARBA00023211"/>
    </source>
</evidence>
<dbReference type="OrthoDB" id="288726at2759"/>
<feature type="binding site" evidence="6">
    <location>
        <position position="302"/>
    </location>
    <ligand>
        <name>Mn(2+)</name>
        <dbReference type="ChEBI" id="CHEBI:29035"/>
        <label>1</label>
    </ligand>
</feature>
<evidence type="ECO:0000256" key="1">
    <source>
        <dbReference type="ARBA" id="ARBA00022723"/>
    </source>
</evidence>
<comment type="similarity">
    <text evidence="7 8">Belongs to the arginase family.</text>
</comment>
<dbReference type="Proteomes" id="UP000660729">
    <property type="component" value="Unassembled WGS sequence"/>
</dbReference>
<feature type="binding site" evidence="6">
    <location>
        <position position="204"/>
    </location>
    <ligand>
        <name>Mn(2+)</name>
        <dbReference type="ChEBI" id="CHEBI:29035"/>
        <label>1</label>
    </ligand>
</feature>
<dbReference type="GO" id="GO:0008783">
    <property type="term" value="F:agmatinase activity"/>
    <property type="evidence" value="ECO:0007669"/>
    <property type="project" value="TreeGrafter"/>
</dbReference>
<dbReference type="FunFam" id="3.40.800.10:FF:000001">
    <property type="entry name" value="Agmatinase"/>
    <property type="match status" value="1"/>
</dbReference>
<keyword evidence="2 8" id="KW-0378">Hydrolase</keyword>
<feature type="binding site" evidence="6">
    <location>
        <position position="181"/>
    </location>
    <ligand>
        <name>Mn(2+)</name>
        <dbReference type="ChEBI" id="CHEBI:29035"/>
        <label>1</label>
    </ligand>
</feature>
<comment type="cofactor">
    <cofactor evidence="6">
        <name>Mn(2+)</name>
        <dbReference type="ChEBI" id="CHEBI:29035"/>
    </cofactor>
    <text evidence="6">Binds 2 manganese ions per subunit.</text>
</comment>
<evidence type="ECO:0000256" key="8">
    <source>
        <dbReference type="RuleBase" id="RU003684"/>
    </source>
</evidence>
<feature type="binding site" evidence="6">
    <location>
        <position position="206"/>
    </location>
    <ligand>
        <name>Mn(2+)</name>
        <dbReference type="ChEBI" id="CHEBI:29035"/>
        <label>1</label>
    </ligand>
</feature>
<dbReference type="PROSITE" id="PS01053">
    <property type="entry name" value="ARGINASE_1"/>
    <property type="match status" value="1"/>
</dbReference>
<keyword evidence="4" id="KW-0620">Polyamine biosynthesis</keyword>
<dbReference type="InterPro" id="IPR020855">
    <property type="entry name" value="Ureohydrolase_Mn_BS"/>
</dbReference>
<evidence type="ECO:0000313" key="9">
    <source>
        <dbReference type="EMBL" id="KAF7185087.1"/>
    </source>
</evidence>
<dbReference type="InterPro" id="IPR023696">
    <property type="entry name" value="Ureohydrolase_dom_sf"/>
</dbReference>
<name>A0A8H6R755_9PEZI</name>
<dbReference type="PANTHER" id="PTHR11358">
    <property type="entry name" value="ARGINASE/AGMATINASE"/>
    <property type="match status" value="1"/>
</dbReference>
<dbReference type="GO" id="GO:0046872">
    <property type="term" value="F:metal ion binding"/>
    <property type="evidence" value="ECO:0007669"/>
    <property type="project" value="UniProtKB-KW"/>
</dbReference>
<dbReference type="AlphaFoldDB" id="A0A8H6R755"/>
<feature type="binding site" evidence="6">
    <location>
        <position position="304"/>
    </location>
    <ligand>
        <name>Mn(2+)</name>
        <dbReference type="ChEBI" id="CHEBI:29035"/>
        <label>1</label>
    </ligand>
</feature>
<gene>
    <name evidence="9" type="ORF">HII31_13710</name>
</gene>
<dbReference type="InterPro" id="IPR006035">
    <property type="entry name" value="Ureohydrolase"/>
</dbReference>
<evidence type="ECO:0000256" key="4">
    <source>
        <dbReference type="ARBA" id="ARBA00023115"/>
    </source>
</evidence>
<evidence type="ECO:0000256" key="7">
    <source>
        <dbReference type="PROSITE-ProRule" id="PRU00742"/>
    </source>
</evidence>
<dbReference type="SUPFAM" id="SSF52768">
    <property type="entry name" value="Arginase/deacetylase"/>
    <property type="match status" value="1"/>
</dbReference>
<dbReference type="PIRSF" id="PIRSF036979">
    <property type="entry name" value="Arginase"/>
    <property type="match status" value="1"/>
</dbReference>
<evidence type="ECO:0000256" key="6">
    <source>
        <dbReference type="PIRSR" id="PIRSR036979-1"/>
    </source>
</evidence>
<dbReference type="GO" id="GO:0033389">
    <property type="term" value="P:putrescine biosynthetic process from arginine, via agmatine"/>
    <property type="evidence" value="ECO:0007669"/>
    <property type="project" value="TreeGrafter"/>
</dbReference>
<sequence>MTLAVVLMATAALAREIIFPRVLPDVAQSPLGAMDLDGGVAPGLSMDISKAKFAGLTTYANLPYVHCLAAEGEEVEPYDIAILGAPFDTGVTARPGARFGPLGIREGSRRISPEFAYSVYTGKNSFQQGLKIVDCGDAPLMVLDNTIALKQLGKAHKVVSARSANSTDFSVPRIITLGGDHTTTLPALRSTVDHWGAVSVIHFDSHLDTWDPDILGGGLSHYAGVNHGTFLHIAHEEGLIKNTSIHAGIRAPVSNPKYDLANDKACGFHILRARDLDRIGTEGFIQRLKERTNGTSVYISVDIDVLDPAYAPATGTAEAGGWTTRELLTILDGLSGMHVIGADVVEVAPIYDNPGETTTLAAAEVVHSLIRLMVDTPVKPSKAA</sequence>
<protein>
    <submittedName>
        <fullName evidence="9">Putative agmatinase 1</fullName>
    </submittedName>
</protein>
<evidence type="ECO:0000256" key="3">
    <source>
        <dbReference type="ARBA" id="ARBA00023066"/>
    </source>
</evidence>
<dbReference type="CDD" id="cd11592">
    <property type="entry name" value="Agmatinase_PAH"/>
    <property type="match status" value="1"/>
</dbReference>
<dbReference type="PRINTS" id="PR00116">
    <property type="entry name" value="ARGINASE"/>
</dbReference>
<dbReference type="PANTHER" id="PTHR11358:SF28">
    <property type="entry name" value="HYPOTHETICAL ARGINASE FAMILY PROTEIN (EUROFUNG)"/>
    <property type="match status" value="1"/>
</dbReference>
<dbReference type="GO" id="GO:0008295">
    <property type="term" value="P:spermidine biosynthetic process"/>
    <property type="evidence" value="ECO:0007669"/>
    <property type="project" value="UniProtKB-KW"/>
</dbReference>
<evidence type="ECO:0000256" key="2">
    <source>
        <dbReference type="ARBA" id="ARBA00022801"/>
    </source>
</evidence>
<proteinExistence type="inferred from homology"/>
<dbReference type="EMBL" id="JABCIY010000344">
    <property type="protein sequence ID" value="KAF7185087.1"/>
    <property type="molecule type" value="Genomic_DNA"/>
</dbReference>
<accession>A0A8H6R755</accession>
<keyword evidence="5 6" id="KW-0464">Manganese</keyword>
<evidence type="ECO:0000313" key="10">
    <source>
        <dbReference type="Proteomes" id="UP000660729"/>
    </source>
</evidence>
<organism evidence="9 10">
    <name type="scientific">Pseudocercospora fuligena</name>
    <dbReference type="NCBI Taxonomy" id="685502"/>
    <lineage>
        <taxon>Eukaryota</taxon>
        <taxon>Fungi</taxon>
        <taxon>Dikarya</taxon>
        <taxon>Ascomycota</taxon>
        <taxon>Pezizomycotina</taxon>
        <taxon>Dothideomycetes</taxon>
        <taxon>Dothideomycetidae</taxon>
        <taxon>Mycosphaerellales</taxon>
        <taxon>Mycosphaerellaceae</taxon>
        <taxon>Pseudocercospora</taxon>
    </lineage>
</organism>
<reference evidence="9" key="1">
    <citation type="submission" date="2020-04" db="EMBL/GenBank/DDBJ databases">
        <title>Draft genome resource of the tomato pathogen Pseudocercospora fuligena.</title>
        <authorList>
            <person name="Zaccaron A."/>
        </authorList>
    </citation>
    <scope>NUCLEOTIDE SEQUENCE</scope>
    <source>
        <strain evidence="9">PF001</strain>
    </source>
</reference>
<keyword evidence="1 6" id="KW-0479">Metal-binding</keyword>
<keyword evidence="10" id="KW-1185">Reference proteome</keyword>
<dbReference type="Gene3D" id="3.40.800.10">
    <property type="entry name" value="Ureohydrolase domain"/>
    <property type="match status" value="1"/>
</dbReference>
<dbReference type="Pfam" id="PF00491">
    <property type="entry name" value="Arginase"/>
    <property type="match status" value="1"/>
</dbReference>
<feature type="binding site" evidence="6">
    <location>
        <position position="208"/>
    </location>
    <ligand>
        <name>Mn(2+)</name>
        <dbReference type="ChEBI" id="CHEBI:29035"/>
        <label>1</label>
    </ligand>
</feature>
<dbReference type="PROSITE" id="PS51409">
    <property type="entry name" value="ARGINASE_2"/>
    <property type="match status" value="1"/>
</dbReference>